<feature type="transmembrane region" description="Helical" evidence="5">
    <location>
        <begin position="224"/>
        <end position="248"/>
    </location>
</feature>
<dbReference type="OrthoDB" id="6418713at2759"/>
<proteinExistence type="predicted"/>
<feature type="domain" description="Sugar phosphate transporter" evidence="6">
    <location>
        <begin position="12"/>
        <end position="299"/>
    </location>
</feature>
<evidence type="ECO:0000256" key="1">
    <source>
        <dbReference type="ARBA" id="ARBA00004141"/>
    </source>
</evidence>
<gene>
    <name evidence="8" type="primary">LOC116290957</name>
</gene>
<organism evidence="7 8">
    <name type="scientific">Actinia tenebrosa</name>
    <name type="common">Australian red waratah sea anemone</name>
    <dbReference type="NCBI Taxonomy" id="6105"/>
    <lineage>
        <taxon>Eukaryota</taxon>
        <taxon>Metazoa</taxon>
        <taxon>Cnidaria</taxon>
        <taxon>Anthozoa</taxon>
        <taxon>Hexacorallia</taxon>
        <taxon>Actiniaria</taxon>
        <taxon>Actiniidae</taxon>
        <taxon>Actinia</taxon>
    </lineage>
</organism>
<dbReference type="InterPro" id="IPR037185">
    <property type="entry name" value="EmrE-like"/>
</dbReference>
<dbReference type="FunCoup" id="A0A6P8HBZ3">
    <property type="interactions" value="1115"/>
</dbReference>
<feature type="transmembrane region" description="Helical" evidence="5">
    <location>
        <begin position="282"/>
        <end position="299"/>
    </location>
</feature>
<sequence>MVIKIPAEAPRVFFLCVIWYTISSTNSVVGKKLLNEFPHPTTVAFVQVLSTALFMGPTLVVWKIPKNMPIPKAAFLKLIIPLSFGKALAAVSAYFSIWRIPVSYAHTIKATMPIFTVVLSRLILGNKQTKMVYCSLIPIVFGVLVSTVTELSFDLVGLLSALLATLTFSVQNIFTKMALKDLHINHLRLLYILARISTVILLPFWALYDLRRILTYSDLSEENILWLVIMLTITGFLNFLQNMVAFTVLSLITPLSYSVAAATKRILVITFSLLMLQNPVTYINVLGMLTAIFGVFLYNKAKYEANKKKDQLPQYQKDANHINDVNHINHRHPRHHHYI</sequence>
<dbReference type="InterPro" id="IPR004853">
    <property type="entry name" value="Sugar_P_trans_dom"/>
</dbReference>
<dbReference type="GO" id="GO:0016020">
    <property type="term" value="C:membrane"/>
    <property type="evidence" value="ECO:0007669"/>
    <property type="project" value="UniProtKB-SubCell"/>
</dbReference>
<feature type="transmembrane region" description="Helical" evidence="5">
    <location>
        <begin position="42"/>
        <end position="62"/>
    </location>
</feature>
<protein>
    <submittedName>
        <fullName evidence="8">Solute carrier family 35 member E1-like</fullName>
    </submittedName>
</protein>
<evidence type="ECO:0000313" key="8">
    <source>
        <dbReference type="RefSeq" id="XP_031553944.1"/>
    </source>
</evidence>
<evidence type="ECO:0000256" key="3">
    <source>
        <dbReference type="ARBA" id="ARBA00022989"/>
    </source>
</evidence>
<dbReference type="PANTHER" id="PTHR11132">
    <property type="entry name" value="SOLUTE CARRIER FAMILY 35"/>
    <property type="match status" value="1"/>
</dbReference>
<dbReference type="GeneID" id="116290957"/>
<evidence type="ECO:0000256" key="2">
    <source>
        <dbReference type="ARBA" id="ARBA00022692"/>
    </source>
</evidence>
<reference evidence="8" key="1">
    <citation type="submission" date="2025-08" db="UniProtKB">
        <authorList>
            <consortium name="RefSeq"/>
        </authorList>
    </citation>
    <scope>IDENTIFICATION</scope>
    <source>
        <tissue evidence="8">Tentacle</tissue>
    </source>
</reference>
<dbReference type="Pfam" id="PF03151">
    <property type="entry name" value="TPT"/>
    <property type="match status" value="1"/>
</dbReference>
<keyword evidence="2 5" id="KW-0812">Transmembrane</keyword>
<dbReference type="AlphaFoldDB" id="A0A6P8HBZ3"/>
<feature type="transmembrane region" description="Helical" evidence="5">
    <location>
        <begin position="255"/>
        <end position="276"/>
    </location>
</feature>
<evidence type="ECO:0000259" key="6">
    <source>
        <dbReference type="Pfam" id="PF03151"/>
    </source>
</evidence>
<feature type="transmembrane region" description="Helical" evidence="5">
    <location>
        <begin position="131"/>
        <end position="149"/>
    </location>
</feature>
<accession>A0A6P8HBZ3</accession>
<evidence type="ECO:0000256" key="5">
    <source>
        <dbReference type="SAM" id="Phobius"/>
    </source>
</evidence>
<dbReference type="InterPro" id="IPR050186">
    <property type="entry name" value="TPT_transporter"/>
</dbReference>
<dbReference type="InParanoid" id="A0A6P8HBZ3"/>
<name>A0A6P8HBZ3_ACTTE</name>
<keyword evidence="3 5" id="KW-1133">Transmembrane helix</keyword>
<dbReference type="RefSeq" id="XP_031553944.1">
    <property type="nucleotide sequence ID" value="XM_031698084.1"/>
</dbReference>
<evidence type="ECO:0000256" key="4">
    <source>
        <dbReference type="ARBA" id="ARBA00023136"/>
    </source>
</evidence>
<keyword evidence="7" id="KW-1185">Reference proteome</keyword>
<feature type="transmembrane region" description="Helical" evidence="5">
    <location>
        <begin position="74"/>
        <end position="97"/>
    </location>
</feature>
<dbReference type="SUPFAM" id="SSF103481">
    <property type="entry name" value="Multidrug resistance efflux transporter EmrE"/>
    <property type="match status" value="1"/>
</dbReference>
<feature type="transmembrane region" description="Helical" evidence="5">
    <location>
        <begin position="155"/>
        <end position="175"/>
    </location>
</feature>
<dbReference type="Proteomes" id="UP000515163">
    <property type="component" value="Unplaced"/>
</dbReference>
<comment type="subcellular location">
    <subcellularLocation>
        <location evidence="1">Membrane</location>
        <topology evidence="1">Multi-pass membrane protein</topology>
    </subcellularLocation>
</comment>
<feature type="transmembrane region" description="Helical" evidence="5">
    <location>
        <begin position="103"/>
        <end position="124"/>
    </location>
</feature>
<evidence type="ECO:0000313" key="7">
    <source>
        <dbReference type="Proteomes" id="UP000515163"/>
    </source>
</evidence>
<feature type="transmembrane region" description="Helical" evidence="5">
    <location>
        <begin position="187"/>
        <end position="208"/>
    </location>
</feature>
<feature type="transmembrane region" description="Helical" evidence="5">
    <location>
        <begin position="12"/>
        <end position="30"/>
    </location>
</feature>
<dbReference type="KEGG" id="aten:116290957"/>
<keyword evidence="4 5" id="KW-0472">Membrane</keyword>